<evidence type="ECO:0000256" key="8">
    <source>
        <dbReference type="ARBA" id="ARBA00022989"/>
    </source>
</evidence>
<evidence type="ECO:0000256" key="6">
    <source>
        <dbReference type="ARBA" id="ARBA00022847"/>
    </source>
</evidence>
<dbReference type="Pfam" id="PF00324">
    <property type="entry name" value="AA_permease"/>
    <property type="match status" value="1"/>
</dbReference>
<evidence type="ECO:0000256" key="2">
    <source>
        <dbReference type="ARBA" id="ARBA00010593"/>
    </source>
</evidence>
<evidence type="ECO:0000256" key="7">
    <source>
        <dbReference type="ARBA" id="ARBA00022958"/>
    </source>
</evidence>
<feature type="transmembrane region" description="Helical" evidence="14">
    <location>
        <begin position="234"/>
        <end position="255"/>
    </location>
</feature>
<evidence type="ECO:0000256" key="14">
    <source>
        <dbReference type="SAM" id="Phobius"/>
    </source>
</evidence>
<feature type="transmembrane region" description="Helical" evidence="14">
    <location>
        <begin position="324"/>
        <end position="347"/>
    </location>
</feature>
<feature type="transmembrane region" description="Helical" evidence="14">
    <location>
        <begin position="207"/>
        <end position="227"/>
    </location>
</feature>
<evidence type="ECO:0000259" key="15">
    <source>
        <dbReference type="Pfam" id="PF00324"/>
    </source>
</evidence>
<keyword evidence="11" id="KW-0868">Chloride</keyword>
<organism evidence="16 17">
    <name type="scientific">Patella caerulea</name>
    <name type="common">Rayed Mediterranean limpet</name>
    <dbReference type="NCBI Taxonomy" id="87958"/>
    <lineage>
        <taxon>Eukaryota</taxon>
        <taxon>Metazoa</taxon>
        <taxon>Spiralia</taxon>
        <taxon>Lophotrochozoa</taxon>
        <taxon>Mollusca</taxon>
        <taxon>Gastropoda</taxon>
        <taxon>Patellogastropoda</taxon>
        <taxon>Patelloidea</taxon>
        <taxon>Patellidae</taxon>
        <taxon>Patella</taxon>
    </lineage>
</organism>
<keyword evidence="4" id="KW-0633">Potassium transport</keyword>
<keyword evidence="6" id="KW-0769">Symport</keyword>
<comment type="similarity">
    <text evidence="2">Belongs to the SLC12A transporter family.</text>
</comment>
<feature type="transmembrane region" description="Helical" evidence="14">
    <location>
        <begin position="123"/>
        <end position="147"/>
    </location>
</feature>
<dbReference type="GO" id="GO:0016020">
    <property type="term" value="C:membrane"/>
    <property type="evidence" value="ECO:0007669"/>
    <property type="project" value="UniProtKB-SubCell"/>
</dbReference>
<evidence type="ECO:0000256" key="3">
    <source>
        <dbReference type="ARBA" id="ARBA00022448"/>
    </source>
</evidence>
<accession>A0AAN8PK05</accession>
<dbReference type="EMBL" id="JAZGQO010000009">
    <property type="protein sequence ID" value="KAK6177869.1"/>
    <property type="molecule type" value="Genomic_DNA"/>
</dbReference>
<dbReference type="Proteomes" id="UP001347796">
    <property type="component" value="Unassembled WGS sequence"/>
</dbReference>
<evidence type="ECO:0000256" key="9">
    <source>
        <dbReference type="ARBA" id="ARBA00023065"/>
    </source>
</evidence>
<protein>
    <recommendedName>
        <fullName evidence="12">Solute carrier family 12 member 8</fullName>
    </recommendedName>
</protein>
<dbReference type="GO" id="GO:0006884">
    <property type="term" value="P:cell volume homeostasis"/>
    <property type="evidence" value="ECO:0007669"/>
    <property type="project" value="TreeGrafter"/>
</dbReference>
<evidence type="ECO:0000256" key="4">
    <source>
        <dbReference type="ARBA" id="ARBA00022538"/>
    </source>
</evidence>
<keyword evidence="5 14" id="KW-0812">Transmembrane</keyword>
<feature type="domain" description="Amino acid permease/ SLC12A" evidence="15">
    <location>
        <begin position="97"/>
        <end position="459"/>
    </location>
</feature>
<reference evidence="16 17" key="1">
    <citation type="submission" date="2024-01" db="EMBL/GenBank/DDBJ databases">
        <title>The genome of the rayed Mediterranean limpet Patella caerulea (Linnaeus, 1758).</title>
        <authorList>
            <person name="Anh-Thu Weber A."/>
            <person name="Halstead-Nussloch G."/>
        </authorList>
    </citation>
    <scope>NUCLEOTIDE SEQUENCE [LARGE SCALE GENOMIC DNA]</scope>
    <source>
        <strain evidence="16">AATW-2023a</strain>
        <tissue evidence="16">Whole specimen</tissue>
    </source>
</reference>
<dbReference type="PANTHER" id="PTHR11827">
    <property type="entry name" value="SOLUTE CARRIER FAMILY 12, CATION COTRANSPORTERS"/>
    <property type="match status" value="1"/>
</dbReference>
<evidence type="ECO:0000256" key="1">
    <source>
        <dbReference type="ARBA" id="ARBA00004141"/>
    </source>
</evidence>
<evidence type="ECO:0000313" key="17">
    <source>
        <dbReference type="Proteomes" id="UP001347796"/>
    </source>
</evidence>
<dbReference type="FunFam" id="1.20.1740.10:FF:000030">
    <property type="entry name" value="solute carrier family 12 member 8"/>
    <property type="match status" value="1"/>
</dbReference>
<proteinExistence type="inferred from homology"/>
<evidence type="ECO:0000256" key="12">
    <source>
        <dbReference type="ARBA" id="ARBA00073711"/>
    </source>
</evidence>
<keyword evidence="9" id="KW-0406">Ion transport</keyword>
<dbReference type="GO" id="GO:0015379">
    <property type="term" value="F:potassium:chloride symporter activity"/>
    <property type="evidence" value="ECO:0007669"/>
    <property type="project" value="TreeGrafter"/>
</dbReference>
<feature type="transmembrane region" description="Helical" evidence="14">
    <location>
        <begin position="411"/>
        <end position="432"/>
    </location>
</feature>
<feature type="transmembrane region" description="Helical" evidence="14">
    <location>
        <begin position="359"/>
        <end position="381"/>
    </location>
</feature>
<dbReference type="AlphaFoldDB" id="A0AAN8PK05"/>
<comment type="caution">
    <text evidence="16">The sequence shown here is derived from an EMBL/GenBank/DDBJ whole genome shotgun (WGS) entry which is preliminary data.</text>
</comment>
<evidence type="ECO:0000313" key="16">
    <source>
        <dbReference type="EMBL" id="KAK6177869.1"/>
    </source>
</evidence>
<name>A0AAN8PK05_PATCE</name>
<feature type="region of interest" description="Disordered" evidence="13">
    <location>
        <begin position="1"/>
        <end position="28"/>
    </location>
</feature>
<evidence type="ECO:0000256" key="5">
    <source>
        <dbReference type="ARBA" id="ARBA00022692"/>
    </source>
</evidence>
<keyword evidence="3" id="KW-0813">Transport</keyword>
<feature type="transmembrane region" description="Helical" evidence="14">
    <location>
        <begin position="284"/>
        <end position="303"/>
    </location>
</feature>
<evidence type="ECO:0000256" key="11">
    <source>
        <dbReference type="ARBA" id="ARBA00023214"/>
    </source>
</evidence>
<sequence>MADAGEGEKSTLMSGSSTKRTKSKEPDWSRFGLSLDQQQQSAKHHPQSQVEHGAYQSTDYGNQNELFREDQDLSEVPWWKSNFFISAPVLFGTWDGVFTSCLINILSVVIFLRMGWIVGNAGIGLSIVTVFLSVSIVLIVALSAIGVCERCRMDAGGVYFLISHVLGGRIGGSVGIVYCFAQAVSCSLSVMGFGESVMELIGQTNPWIARGIAFGVVILLMGINVAGVKWVIRLQLVLLLVLFLSAMDLVVGSFVHTDVENGVTGYTEINFVNNSGPQYAEGESFFSIFGLFFATVTGILAGINMSGDLQDPFHNIPRGTLASLGVGTILYISFILVLGATCLRSYLLDDYMIAEKVSIVGFLWLAGLYLSSVSSCMGSLYGPPRILQSIANENVIPFMKILGRGRGPNKVPVYALIVITLVVLLFICVGQVNTLAPVVTTAFMLTYAAIDYSYFALAMSYDKRKVREARFQQNGNMGVRKSSTGSDITNGSVGYSTTPLTVDVSRNKDSLENMRNDLDKLFPERISQRGQHQHLIRQDSRTTLSAATTPEADFDATKKKIGLEEACDLNDTTQLIDGQKKQPNTEITKQPRSWYSALCNRWLSLFGTLVCLVLLFTIQWVYALGELTVFFAIYFYIGQASPGYFPGIAEFNFYDWIKECVQTCCRRGPTPPEQVVVAPTTPAVHTRQAQLTEDNEDFANRGRYHQSEVVQGKIFEQDTMW</sequence>
<feature type="transmembrane region" description="Helical" evidence="14">
    <location>
        <begin position="438"/>
        <end position="457"/>
    </location>
</feature>
<gene>
    <name evidence="16" type="ORF">SNE40_012745</name>
</gene>
<feature type="transmembrane region" description="Helical" evidence="14">
    <location>
        <begin position="628"/>
        <end position="649"/>
    </location>
</feature>
<comment type="subcellular location">
    <subcellularLocation>
        <location evidence="1">Membrane</location>
        <topology evidence="1">Multi-pass membrane protein</topology>
    </subcellularLocation>
</comment>
<dbReference type="GO" id="GO:1990573">
    <property type="term" value="P:potassium ion import across plasma membrane"/>
    <property type="evidence" value="ECO:0007669"/>
    <property type="project" value="TreeGrafter"/>
</dbReference>
<dbReference type="PANTHER" id="PTHR11827:SF6">
    <property type="entry name" value="SOLUTE CARRIER FAMILY 12 MEMBER 8"/>
    <property type="match status" value="1"/>
</dbReference>
<keyword evidence="7" id="KW-0630">Potassium</keyword>
<evidence type="ECO:0000256" key="10">
    <source>
        <dbReference type="ARBA" id="ARBA00023136"/>
    </source>
</evidence>
<keyword evidence="8 14" id="KW-1133">Transmembrane helix</keyword>
<evidence type="ECO:0000256" key="13">
    <source>
        <dbReference type="SAM" id="MobiDB-lite"/>
    </source>
</evidence>
<keyword evidence="17" id="KW-1185">Reference proteome</keyword>
<feature type="transmembrane region" description="Helical" evidence="14">
    <location>
        <begin position="602"/>
        <end position="622"/>
    </location>
</feature>
<dbReference type="GO" id="GO:0055064">
    <property type="term" value="P:chloride ion homeostasis"/>
    <property type="evidence" value="ECO:0007669"/>
    <property type="project" value="TreeGrafter"/>
</dbReference>
<dbReference type="GO" id="GO:0055075">
    <property type="term" value="P:potassium ion homeostasis"/>
    <property type="evidence" value="ECO:0007669"/>
    <property type="project" value="TreeGrafter"/>
</dbReference>
<dbReference type="InterPro" id="IPR004841">
    <property type="entry name" value="AA-permease/SLC12A_dom"/>
</dbReference>
<feature type="transmembrane region" description="Helical" evidence="14">
    <location>
        <begin position="89"/>
        <end position="111"/>
    </location>
</feature>
<dbReference type="Gene3D" id="1.20.1740.10">
    <property type="entry name" value="Amino acid/polyamine transporter I"/>
    <property type="match status" value="1"/>
</dbReference>
<dbReference type="InterPro" id="IPR004842">
    <property type="entry name" value="SLC12A_fam"/>
</dbReference>
<keyword evidence="10 14" id="KW-0472">Membrane</keyword>
<feature type="transmembrane region" description="Helical" evidence="14">
    <location>
        <begin position="159"/>
        <end position="184"/>
    </location>
</feature>